<keyword evidence="2" id="KW-1185">Reference proteome</keyword>
<accession>F4RZR1</accession>
<sequence length="171" mass="20092">MDDQSSEALVNLCLALKPSLRILSVRGFRQDTLQLKPVFETVRDTLEGLFISNENLLADVLDLSFPCLKVFRVNYWAECIGRFLDRPMFENVTTIALYSHTIYRRRRQFRTDPFRHMPNLQQMIFTHTRVGDEAPYNYSEACHRRGIRLIHINHGSVHEIMKLDARLPDRT</sequence>
<dbReference type="HOGENOM" id="CLU_1563202_0_0_1"/>
<organism evidence="2">
    <name type="scientific">Melampsora larici-populina (strain 98AG31 / pathotype 3-4-7)</name>
    <name type="common">Poplar leaf rust fungus</name>
    <dbReference type="NCBI Taxonomy" id="747676"/>
    <lineage>
        <taxon>Eukaryota</taxon>
        <taxon>Fungi</taxon>
        <taxon>Dikarya</taxon>
        <taxon>Basidiomycota</taxon>
        <taxon>Pucciniomycotina</taxon>
        <taxon>Pucciniomycetes</taxon>
        <taxon>Pucciniales</taxon>
        <taxon>Melampsoraceae</taxon>
        <taxon>Melampsora</taxon>
    </lineage>
</organism>
<evidence type="ECO:0000313" key="2">
    <source>
        <dbReference type="Proteomes" id="UP000001072"/>
    </source>
</evidence>
<dbReference type="KEGG" id="mlr:MELLADRAFT_75506"/>
<evidence type="ECO:0000313" key="1">
    <source>
        <dbReference type="EMBL" id="EGG02046.1"/>
    </source>
</evidence>
<protein>
    <submittedName>
        <fullName evidence="1">Uncharacterized protein</fullName>
    </submittedName>
</protein>
<dbReference type="EMBL" id="GL883133">
    <property type="protein sequence ID" value="EGG02046.1"/>
    <property type="molecule type" value="Genomic_DNA"/>
</dbReference>
<dbReference type="OrthoDB" id="2500352at2759"/>
<proteinExistence type="predicted"/>
<dbReference type="GeneID" id="18932665"/>
<gene>
    <name evidence="1" type="ORF">MELLADRAFT_75506</name>
</gene>
<dbReference type="RefSeq" id="XP_007414583.1">
    <property type="nucleotide sequence ID" value="XM_007414521.1"/>
</dbReference>
<dbReference type="Proteomes" id="UP000001072">
    <property type="component" value="Unassembled WGS sequence"/>
</dbReference>
<dbReference type="VEuPathDB" id="FungiDB:MELLADRAFT_75506"/>
<reference evidence="2" key="1">
    <citation type="journal article" date="2011" name="Proc. Natl. Acad. Sci. U.S.A.">
        <title>Obligate biotrophy features unraveled by the genomic analysis of rust fungi.</title>
        <authorList>
            <person name="Duplessis S."/>
            <person name="Cuomo C.A."/>
            <person name="Lin Y.-C."/>
            <person name="Aerts A."/>
            <person name="Tisserant E."/>
            <person name="Veneault-Fourrey C."/>
            <person name="Joly D.L."/>
            <person name="Hacquard S."/>
            <person name="Amselem J."/>
            <person name="Cantarel B.L."/>
            <person name="Chiu R."/>
            <person name="Coutinho P.M."/>
            <person name="Feau N."/>
            <person name="Field M."/>
            <person name="Frey P."/>
            <person name="Gelhaye E."/>
            <person name="Goldberg J."/>
            <person name="Grabherr M.G."/>
            <person name="Kodira C.D."/>
            <person name="Kohler A."/>
            <person name="Kuees U."/>
            <person name="Lindquist E.A."/>
            <person name="Lucas S.M."/>
            <person name="Mago R."/>
            <person name="Mauceli E."/>
            <person name="Morin E."/>
            <person name="Murat C."/>
            <person name="Pangilinan J.L."/>
            <person name="Park R."/>
            <person name="Pearson M."/>
            <person name="Quesneville H."/>
            <person name="Rouhier N."/>
            <person name="Sakthikumar S."/>
            <person name="Salamov A.A."/>
            <person name="Schmutz J."/>
            <person name="Selles B."/>
            <person name="Shapiro H."/>
            <person name="Tanguay P."/>
            <person name="Tuskan G.A."/>
            <person name="Henrissat B."/>
            <person name="Van de Peer Y."/>
            <person name="Rouze P."/>
            <person name="Ellis J.G."/>
            <person name="Dodds P.N."/>
            <person name="Schein J.E."/>
            <person name="Zhong S."/>
            <person name="Hamelin R.C."/>
            <person name="Grigoriev I.V."/>
            <person name="Szabo L.J."/>
            <person name="Martin F."/>
        </authorList>
    </citation>
    <scope>NUCLEOTIDE SEQUENCE [LARGE SCALE GENOMIC DNA]</scope>
    <source>
        <strain evidence="2">98AG31 / pathotype 3-4-7</strain>
    </source>
</reference>
<dbReference type="AlphaFoldDB" id="F4RZR1"/>
<dbReference type="InParanoid" id="F4RZR1"/>
<name>F4RZR1_MELLP</name>